<evidence type="ECO:0000313" key="1">
    <source>
        <dbReference type="EMBL" id="HIU45975.1"/>
    </source>
</evidence>
<evidence type="ECO:0000313" key="2">
    <source>
        <dbReference type="Proteomes" id="UP000824123"/>
    </source>
</evidence>
<dbReference type="AlphaFoldDB" id="A0A9D1LQ90"/>
<name>A0A9D1LQ90_9FIRM</name>
<organism evidence="1 2">
    <name type="scientific">Candidatus Fimadaptatus faecigallinarum</name>
    <dbReference type="NCBI Taxonomy" id="2840814"/>
    <lineage>
        <taxon>Bacteria</taxon>
        <taxon>Bacillati</taxon>
        <taxon>Bacillota</taxon>
        <taxon>Clostridia</taxon>
        <taxon>Eubacteriales</taxon>
        <taxon>Candidatus Fimadaptatus</taxon>
    </lineage>
</organism>
<dbReference type="Proteomes" id="UP000824123">
    <property type="component" value="Unassembled WGS sequence"/>
</dbReference>
<comment type="caution">
    <text evidence="1">The sequence shown here is derived from an EMBL/GenBank/DDBJ whole genome shotgun (WGS) entry which is preliminary data.</text>
</comment>
<accession>A0A9D1LQ90</accession>
<reference evidence="1" key="1">
    <citation type="submission" date="2020-10" db="EMBL/GenBank/DDBJ databases">
        <authorList>
            <person name="Gilroy R."/>
        </authorList>
    </citation>
    <scope>NUCLEOTIDE SEQUENCE</scope>
    <source>
        <strain evidence="1">ChiSxjej2B14-8506</strain>
    </source>
</reference>
<dbReference type="EMBL" id="DVNK01000014">
    <property type="protein sequence ID" value="HIU45975.1"/>
    <property type="molecule type" value="Genomic_DNA"/>
</dbReference>
<reference evidence="1" key="2">
    <citation type="journal article" date="2021" name="PeerJ">
        <title>Extensive microbial diversity within the chicken gut microbiome revealed by metagenomics and culture.</title>
        <authorList>
            <person name="Gilroy R."/>
            <person name="Ravi A."/>
            <person name="Getino M."/>
            <person name="Pursley I."/>
            <person name="Horton D.L."/>
            <person name="Alikhan N.F."/>
            <person name="Baker D."/>
            <person name="Gharbi K."/>
            <person name="Hall N."/>
            <person name="Watson M."/>
            <person name="Adriaenssens E.M."/>
            <person name="Foster-Nyarko E."/>
            <person name="Jarju S."/>
            <person name="Secka A."/>
            <person name="Antonio M."/>
            <person name="Oren A."/>
            <person name="Chaudhuri R.R."/>
            <person name="La Ragione R."/>
            <person name="Hildebrand F."/>
            <person name="Pallen M.J."/>
        </authorList>
    </citation>
    <scope>NUCLEOTIDE SEQUENCE</scope>
    <source>
        <strain evidence="1">ChiSxjej2B14-8506</strain>
    </source>
</reference>
<sequence>MGINTTGYWALVMRALMETGDIASVYTQLENPDNFYIGYIAHMSARHFAMRVMDIDGAHDGWLIGRNSDVMQVVAGDDYEVRMKWLETLLGRDAPADPLAAQSGEDLFADYARAAQAKDMVITVWPEGAEEELTGFVRAVDDLHITLEALDFFGQSAGERVVGLTQIELMSLDAPEERMFMRMHANVSPMAPLKLL</sequence>
<protein>
    <submittedName>
        <fullName evidence="1">Uncharacterized protein</fullName>
    </submittedName>
</protein>
<proteinExistence type="predicted"/>
<gene>
    <name evidence="1" type="ORF">IAC59_01790</name>
</gene>